<dbReference type="Proteomes" id="UP000244855">
    <property type="component" value="Unassembled WGS sequence"/>
</dbReference>
<keyword evidence="2 3" id="KW-0067">ATP-binding</keyword>
<feature type="region of interest" description="Disordered" evidence="4">
    <location>
        <begin position="728"/>
        <end position="775"/>
    </location>
</feature>
<evidence type="ECO:0000256" key="2">
    <source>
        <dbReference type="ARBA" id="ARBA00022840"/>
    </source>
</evidence>
<evidence type="ECO:0000256" key="1">
    <source>
        <dbReference type="ARBA" id="ARBA00022741"/>
    </source>
</evidence>
<dbReference type="Gene3D" id="1.10.510.10">
    <property type="entry name" value="Transferase(Phosphotransferase) domain 1"/>
    <property type="match status" value="1"/>
</dbReference>
<dbReference type="CDD" id="cd14008">
    <property type="entry name" value="STKc_LKB1_CaMKK"/>
    <property type="match status" value="1"/>
</dbReference>
<evidence type="ECO:0000256" key="4">
    <source>
        <dbReference type="SAM" id="MobiDB-lite"/>
    </source>
</evidence>
<dbReference type="PROSITE" id="PS50011">
    <property type="entry name" value="PROTEIN_KINASE_DOM"/>
    <property type="match status" value="1"/>
</dbReference>
<keyword evidence="6" id="KW-0808">Transferase</keyword>
<organism evidence="6 7">
    <name type="scientific">Periconia macrospinosa</name>
    <dbReference type="NCBI Taxonomy" id="97972"/>
    <lineage>
        <taxon>Eukaryota</taxon>
        <taxon>Fungi</taxon>
        <taxon>Dikarya</taxon>
        <taxon>Ascomycota</taxon>
        <taxon>Pezizomycotina</taxon>
        <taxon>Dothideomycetes</taxon>
        <taxon>Pleosporomycetidae</taxon>
        <taxon>Pleosporales</taxon>
        <taxon>Massarineae</taxon>
        <taxon>Periconiaceae</taxon>
        <taxon>Periconia</taxon>
    </lineage>
</organism>
<dbReference type="GO" id="GO:0005524">
    <property type="term" value="F:ATP binding"/>
    <property type="evidence" value="ECO:0007669"/>
    <property type="project" value="UniProtKB-UniRule"/>
</dbReference>
<feature type="region of interest" description="Disordered" evidence="4">
    <location>
        <begin position="49"/>
        <end position="79"/>
    </location>
</feature>
<dbReference type="InterPro" id="IPR000719">
    <property type="entry name" value="Prot_kinase_dom"/>
</dbReference>
<dbReference type="PROSITE" id="PS00108">
    <property type="entry name" value="PROTEIN_KINASE_ST"/>
    <property type="match status" value="1"/>
</dbReference>
<dbReference type="AlphaFoldDB" id="A0A2V1EAZ8"/>
<dbReference type="GO" id="GO:0004674">
    <property type="term" value="F:protein serine/threonine kinase activity"/>
    <property type="evidence" value="ECO:0007669"/>
    <property type="project" value="TreeGrafter"/>
</dbReference>
<dbReference type="Pfam" id="PF00069">
    <property type="entry name" value="Pkinase"/>
    <property type="match status" value="1"/>
</dbReference>
<dbReference type="InterPro" id="IPR008271">
    <property type="entry name" value="Ser/Thr_kinase_AS"/>
</dbReference>
<evidence type="ECO:0000313" key="7">
    <source>
        <dbReference type="Proteomes" id="UP000244855"/>
    </source>
</evidence>
<sequence length="775" mass="86712">MPRINQPPEADIPGIYSSQHVSLDVPAFNQEGRPPAVKYASLPAYHSPLRHHKRAASSTRRVKETLNARSEYSNSEDDGTAQHRINQYLVKQEIGRGSFGAVHLAMDQYGQEYAVKEFSKSRLRKRAQSNLLRRPSARRRRQGALAAGLGFNSPLHRHSSSEENNSLDLIKEEIAIMKKLNHPNLVSLIEVLDDPEEDSLYMVMEMCKKGVVMQVGLEERADPYPPEQCRCWFRDMILGLEYLHAQGIIHRDIKPDNCLITGDDVLKIVDFGVSEMFDKQDEMKTAKSAGSPAFMPPELCVAKHGEVDGKAVDIWSMGVTLFCLMFGRIPFEKHGMIELYQAIRMDQPQYDECDPDLLDLLTRLLEKDPQKRINMDEIREHPWVTRQGTDPLLSTSENVAALVEPPTDEEVNAAITGNMGHLVTVVRAVKRFKQLLFRRRPERLEGILGSASRMVQPPLTMRPSGLRKSRSQDTDDRRPIESALTAEGIHHDIDIDSDIQRSLPNADVIAFSKPGSRAAGVGSKSSSKGSTTSNPLSPQPVSTADAKVLQETWSYRKSVSKPITIPSTAVSSAPTTPLGKGHAHDPLEDTLFLNIGTGEDFAPSPSEDSYVVSESPSAVDIDIYDTAYREEIARIAKRREGTPGRRPTLYLTRRVENVKSIVRDNNDCIFDHGKSPTESRSDLKGGFKSLVKKAKEEIEARGELQKLNEGKEGKLSRITRNVREAKRAVEEEREIIRREDREKEKGKVVERSRSSTPVASSRGLSRSVTPILVEK</sequence>
<dbReference type="GO" id="GO:0005737">
    <property type="term" value="C:cytoplasm"/>
    <property type="evidence" value="ECO:0007669"/>
    <property type="project" value="TreeGrafter"/>
</dbReference>
<feature type="compositionally biased region" description="Polar residues" evidence="4">
    <location>
        <begin position="754"/>
        <end position="768"/>
    </location>
</feature>
<gene>
    <name evidence="6" type="ORF">DM02DRAFT_512436</name>
</gene>
<dbReference type="OrthoDB" id="68483at2759"/>
<dbReference type="PANTHER" id="PTHR24346:SF77">
    <property type="entry name" value="SERINE THREONINE PROTEIN KINASE"/>
    <property type="match status" value="1"/>
</dbReference>
<dbReference type="STRING" id="97972.A0A2V1EAZ8"/>
<feature type="compositionally biased region" description="Low complexity" evidence="4">
    <location>
        <begin position="522"/>
        <end position="533"/>
    </location>
</feature>
<keyword evidence="7" id="KW-1185">Reference proteome</keyword>
<dbReference type="FunFam" id="1.10.510.10:FF:000995">
    <property type="entry name" value="BcCMK3, calcium/calmodulin-dependent protein kinase"/>
    <property type="match status" value="1"/>
</dbReference>
<protein>
    <submittedName>
        <fullName evidence="6">Pkinase-domain-containing protein</fullName>
    </submittedName>
</protein>
<feature type="binding site" evidence="3">
    <location>
        <position position="116"/>
    </location>
    <ligand>
        <name>ATP</name>
        <dbReference type="ChEBI" id="CHEBI:30616"/>
    </ligand>
</feature>
<accession>A0A2V1EAZ8</accession>
<dbReference type="EMBL" id="KZ805303">
    <property type="protein sequence ID" value="PVI07701.1"/>
    <property type="molecule type" value="Genomic_DNA"/>
</dbReference>
<feature type="region of interest" description="Disordered" evidence="4">
    <location>
        <begin position="449"/>
        <end position="478"/>
    </location>
</feature>
<dbReference type="GO" id="GO:0035556">
    <property type="term" value="P:intracellular signal transduction"/>
    <property type="evidence" value="ECO:0007669"/>
    <property type="project" value="TreeGrafter"/>
</dbReference>
<reference evidence="6 7" key="1">
    <citation type="journal article" date="2018" name="Sci. Rep.">
        <title>Comparative genomics provides insights into the lifestyle and reveals functional heterogeneity of dark septate endophytic fungi.</title>
        <authorList>
            <person name="Knapp D.G."/>
            <person name="Nemeth J.B."/>
            <person name="Barry K."/>
            <person name="Hainaut M."/>
            <person name="Henrissat B."/>
            <person name="Johnson J."/>
            <person name="Kuo A."/>
            <person name="Lim J.H.P."/>
            <person name="Lipzen A."/>
            <person name="Nolan M."/>
            <person name="Ohm R.A."/>
            <person name="Tamas L."/>
            <person name="Grigoriev I.V."/>
            <person name="Spatafora J.W."/>
            <person name="Nagy L.G."/>
            <person name="Kovacs G.M."/>
        </authorList>
    </citation>
    <scope>NUCLEOTIDE SEQUENCE [LARGE SCALE GENOMIC DNA]</scope>
    <source>
        <strain evidence="6 7">DSE2036</strain>
    </source>
</reference>
<dbReference type="PANTHER" id="PTHR24346">
    <property type="entry name" value="MAP/MICROTUBULE AFFINITY-REGULATING KINASE"/>
    <property type="match status" value="1"/>
</dbReference>
<dbReference type="FunFam" id="3.30.200.20:FF:000447">
    <property type="entry name" value="Calcium/calmodulin dependent protein kinase"/>
    <property type="match status" value="1"/>
</dbReference>
<name>A0A2V1EAZ8_9PLEO</name>
<evidence type="ECO:0000259" key="5">
    <source>
        <dbReference type="PROSITE" id="PS50011"/>
    </source>
</evidence>
<dbReference type="Gene3D" id="3.30.200.20">
    <property type="entry name" value="Phosphorylase Kinase, domain 1"/>
    <property type="match status" value="1"/>
</dbReference>
<dbReference type="SUPFAM" id="SSF56112">
    <property type="entry name" value="Protein kinase-like (PK-like)"/>
    <property type="match status" value="1"/>
</dbReference>
<feature type="domain" description="Protein kinase" evidence="5">
    <location>
        <begin position="88"/>
        <end position="384"/>
    </location>
</feature>
<keyword evidence="1 3" id="KW-0547">Nucleotide-binding</keyword>
<dbReference type="InterPro" id="IPR017441">
    <property type="entry name" value="Protein_kinase_ATP_BS"/>
</dbReference>
<evidence type="ECO:0000313" key="6">
    <source>
        <dbReference type="EMBL" id="PVI07701.1"/>
    </source>
</evidence>
<feature type="compositionally biased region" description="Basic and acidic residues" evidence="4">
    <location>
        <begin position="728"/>
        <end position="753"/>
    </location>
</feature>
<keyword evidence="6" id="KW-0418">Kinase</keyword>
<dbReference type="PROSITE" id="PS00107">
    <property type="entry name" value="PROTEIN_KINASE_ATP"/>
    <property type="match status" value="1"/>
</dbReference>
<proteinExistence type="predicted"/>
<dbReference type="SMART" id="SM00220">
    <property type="entry name" value="S_TKc"/>
    <property type="match status" value="1"/>
</dbReference>
<feature type="region of interest" description="Disordered" evidence="4">
    <location>
        <begin position="514"/>
        <end position="542"/>
    </location>
</feature>
<dbReference type="InterPro" id="IPR011009">
    <property type="entry name" value="Kinase-like_dom_sf"/>
</dbReference>
<evidence type="ECO:0000256" key="3">
    <source>
        <dbReference type="PROSITE-ProRule" id="PRU10141"/>
    </source>
</evidence>